<evidence type="ECO:0000313" key="3">
    <source>
        <dbReference type="Proteomes" id="UP000008524"/>
    </source>
</evidence>
<name>Q38FA0_TRYB2</name>
<sequence length="43" mass="5089">MQMNDIHTHMQGKQQKKKCTTIYLSILERVYTNICGSLFIKML</sequence>
<protein>
    <submittedName>
        <fullName evidence="2">Uncharacterized protein</fullName>
    </submittedName>
</protein>
<proteinExistence type="predicted"/>
<gene>
    <name evidence="2" type="ORF">Tb09.160.3010</name>
</gene>
<dbReference type="AlphaFoldDB" id="Q38FA0"/>
<dbReference type="PaxDb" id="5691-EAN76520"/>
<evidence type="ECO:0000256" key="1">
    <source>
        <dbReference type="SAM" id="Phobius"/>
    </source>
</evidence>
<dbReference type="InParanoid" id="Q38FA0"/>
<dbReference type="KEGG" id="tbr:Tb09.160.3010"/>
<keyword evidence="1" id="KW-1133">Transmembrane helix</keyword>
<keyword evidence="1" id="KW-0472">Membrane</keyword>
<dbReference type="RefSeq" id="XP_024498430.1">
    <property type="nucleotide sequence ID" value="XM_024642643.1"/>
</dbReference>
<accession>Q38FA0</accession>
<reference evidence="2 3" key="1">
    <citation type="journal article" date="2005" name="Science">
        <title>Comparative genomics of trypanosomatid parasitic protozoa.</title>
        <authorList>
            <person name="El-Sayed N.M."/>
            <person name="Myler P.J."/>
            <person name="Blandin G."/>
            <person name="Berriman M."/>
            <person name="Crabtree J."/>
            <person name="Aggarwal G."/>
            <person name="Caler E."/>
            <person name="Renauld H."/>
            <person name="Worthey E.A."/>
            <person name="Hertz-Fowler C."/>
            <person name="Ghedin E."/>
            <person name="Peacock C."/>
            <person name="Bartholomeu D.C."/>
            <person name="Haas B.J."/>
            <person name="Tran A.N."/>
            <person name="Wortman J.R."/>
            <person name="Alsmark U.C."/>
            <person name="Angiuoli S."/>
            <person name="Anupama A."/>
            <person name="Badger J."/>
            <person name="Bringaud F."/>
            <person name="Cadag E."/>
            <person name="Carlton J.M."/>
            <person name="Cerqueira G.C."/>
            <person name="Creasy T."/>
            <person name="Delcher A.L."/>
            <person name="Djikeng A."/>
            <person name="Embley T.M."/>
            <person name="Hauser C."/>
            <person name="Ivens A.C."/>
            <person name="Kummerfeld S.K."/>
            <person name="Pereira-Leal J.B."/>
            <person name="Nilsson D."/>
            <person name="Peterson J."/>
            <person name="Salzberg S.L."/>
            <person name="Shallom J."/>
            <person name="Silva J.C."/>
            <person name="Sundaram J."/>
            <person name="Westenberger S."/>
            <person name="White O."/>
            <person name="Melville S.E."/>
            <person name="Donelson J.E."/>
            <person name="Andersson B."/>
            <person name="Stuart K.D."/>
            <person name="Hall N."/>
        </authorList>
    </citation>
    <scope>NUCLEOTIDE SEQUENCE [LARGE SCALE GENOMIC DNA]</scope>
    <source>
        <strain evidence="2 3">927/4 GUTat10.1</strain>
    </source>
</reference>
<organism evidence="2 3">
    <name type="scientific">Trypanosoma brucei brucei (strain 927/4 GUTat10.1)</name>
    <dbReference type="NCBI Taxonomy" id="185431"/>
    <lineage>
        <taxon>Eukaryota</taxon>
        <taxon>Discoba</taxon>
        <taxon>Euglenozoa</taxon>
        <taxon>Kinetoplastea</taxon>
        <taxon>Metakinetoplastina</taxon>
        <taxon>Trypanosomatida</taxon>
        <taxon>Trypanosomatidae</taxon>
        <taxon>Trypanosoma</taxon>
    </lineage>
</organism>
<dbReference type="Proteomes" id="UP000008524">
    <property type="component" value="Chromosome 9"/>
</dbReference>
<reference evidence="2 3" key="2">
    <citation type="journal article" date="2005" name="Science">
        <title>The genome of the African trypanosome Trypanosoma brucei.</title>
        <authorList>
            <person name="Berriman M."/>
            <person name="Ghedin E."/>
            <person name="Hertz-Fowler C."/>
            <person name="Blandin G."/>
            <person name="Renauld H."/>
            <person name="Bartholomeu D.C."/>
            <person name="Lennard N.J."/>
            <person name="Caler E."/>
            <person name="Hamlin N.E."/>
            <person name="Haas B."/>
            <person name="Bohme U."/>
            <person name="Hannick L."/>
            <person name="Aslett M.A."/>
            <person name="Shallom J."/>
            <person name="Marcello L."/>
            <person name="Hou L."/>
            <person name="Wickstead B."/>
            <person name="Alsmark U.C."/>
            <person name="Arrowsmith C."/>
            <person name="Atkin R.J."/>
            <person name="Barron A.J."/>
            <person name="Bringaud F."/>
            <person name="Brooks K."/>
            <person name="Carrington M."/>
            <person name="Cherevach I."/>
            <person name="Chillingworth T.J."/>
            <person name="Churcher C."/>
            <person name="Clark L.N."/>
            <person name="Corton C.H."/>
            <person name="Cronin A."/>
            <person name="Davies R.M."/>
            <person name="Doggett J."/>
            <person name="Djikeng A."/>
            <person name="Feldblyum T."/>
            <person name="Field M.C."/>
            <person name="Fraser A."/>
            <person name="Goodhead I."/>
            <person name="Hance Z."/>
            <person name="Harper D."/>
            <person name="Harris B.R."/>
            <person name="Hauser H."/>
            <person name="Hostetler J."/>
            <person name="Ivens A."/>
            <person name="Jagels K."/>
            <person name="Johnson D."/>
            <person name="Johnson J."/>
            <person name="Jones K."/>
            <person name="Kerhornou A.X."/>
            <person name="Koo H."/>
            <person name="Larke N."/>
            <person name="Landfear S."/>
            <person name="Larkin C."/>
            <person name="Leech V."/>
            <person name="Line A."/>
            <person name="Lord A."/>
            <person name="Macleod A."/>
            <person name="Mooney P.J."/>
            <person name="Moule S."/>
            <person name="Martin D.M."/>
            <person name="Morgan G.W."/>
            <person name="Mungall K."/>
            <person name="Norbertczak H."/>
            <person name="Ormond D."/>
            <person name="Pai G."/>
            <person name="Peacock C.S."/>
            <person name="Peterson J."/>
            <person name="Quail M.A."/>
            <person name="Rabbinowitsch E."/>
            <person name="Rajandream M.A."/>
            <person name="Reitter C."/>
            <person name="Salzberg S.L."/>
            <person name="Sanders M."/>
            <person name="Schobel S."/>
            <person name="Sharp S."/>
            <person name="Simmonds M."/>
            <person name="Simpson A.J."/>
            <person name="Tallon L."/>
            <person name="Turner C.M."/>
            <person name="Tait A."/>
            <person name="Tivey A.R."/>
            <person name="Van Aken S."/>
            <person name="Walker D."/>
            <person name="Wanless D."/>
            <person name="Wang S."/>
            <person name="White B."/>
            <person name="White O."/>
            <person name="Whitehead S."/>
            <person name="Woodward J."/>
            <person name="Wortman J."/>
            <person name="Adams M.D."/>
            <person name="Embley T.M."/>
            <person name="Gull K."/>
            <person name="Ullu E."/>
            <person name="Barry J.D."/>
            <person name="Fairlamb A.H."/>
            <person name="Opperdoes F."/>
            <person name="Barrell B.G."/>
            <person name="Donelson J.E."/>
            <person name="Hall N."/>
            <person name="Fraser C.M."/>
            <person name="Melville S.E."/>
            <person name="El-Sayed N.M."/>
        </authorList>
    </citation>
    <scope>NUCLEOTIDE SEQUENCE [LARGE SCALE GENOMIC DNA]</scope>
    <source>
        <strain evidence="2 3">927/4 GUTat10.1</strain>
    </source>
</reference>
<feature type="transmembrane region" description="Helical" evidence="1">
    <location>
        <begin position="21"/>
        <end position="40"/>
    </location>
</feature>
<dbReference type="GeneID" id="3659991"/>
<keyword evidence="1" id="KW-0812">Transmembrane</keyword>
<evidence type="ECO:0000313" key="2">
    <source>
        <dbReference type="EMBL" id="EAN76520.1"/>
    </source>
</evidence>
<keyword evidence="3" id="KW-1185">Reference proteome</keyword>
<dbReference type="EMBL" id="CM000207">
    <property type="protein sequence ID" value="EAN76520.1"/>
    <property type="molecule type" value="Genomic_DNA"/>
</dbReference>